<dbReference type="InterPro" id="IPR056823">
    <property type="entry name" value="TEN-like_YD-shell"/>
</dbReference>
<feature type="domain" description="Teneurin-like YD-shell" evidence="3">
    <location>
        <begin position="3"/>
        <end position="188"/>
    </location>
</feature>
<organism evidence="4 5">
    <name type="scientific">Stenotrophomonas maltophilia</name>
    <name type="common">Pseudomonas maltophilia</name>
    <name type="synonym">Xanthomonas maltophilia</name>
    <dbReference type="NCBI Taxonomy" id="40324"/>
    <lineage>
        <taxon>Bacteria</taxon>
        <taxon>Pseudomonadati</taxon>
        <taxon>Pseudomonadota</taxon>
        <taxon>Gammaproteobacteria</taxon>
        <taxon>Lysobacterales</taxon>
        <taxon>Lysobacteraceae</taxon>
        <taxon>Stenotrophomonas</taxon>
        <taxon>Stenotrophomonas maltophilia group</taxon>
    </lineage>
</organism>
<protein>
    <recommendedName>
        <fullName evidence="6">Colicin D C-terminal domain-containing protein</fullName>
    </recommendedName>
</protein>
<evidence type="ECO:0000256" key="1">
    <source>
        <dbReference type="ARBA" id="ARBA00022737"/>
    </source>
</evidence>
<proteinExistence type="predicted"/>
<dbReference type="InterPro" id="IPR038233">
    <property type="entry name" value="Colicin_D/E5_nuclease"/>
</dbReference>
<name>A0AAI9C637_STEMA</name>
<comment type="caution">
    <text evidence="4">The sequence shown here is derived from an EMBL/GenBank/DDBJ whole genome shotgun (WGS) entry which is preliminary data.</text>
</comment>
<evidence type="ECO:0000313" key="5">
    <source>
        <dbReference type="Proteomes" id="UP001214521"/>
    </source>
</evidence>
<dbReference type="Proteomes" id="UP001214521">
    <property type="component" value="Unassembled WGS sequence"/>
</dbReference>
<accession>A0AAI9C637</accession>
<dbReference type="InterPro" id="IPR050708">
    <property type="entry name" value="T6SS_VgrG/RHS"/>
</dbReference>
<feature type="domain" description="Colicin D C-terminal" evidence="2">
    <location>
        <begin position="287"/>
        <end position="369"/>
    </location>
</feature>
<dbReference type="NCBIfam" id="TIGR03696">
    <property type="entry name" value="Rhs_assc_core"/>
    <property type="match status" value="1"/>
</dbReference>
<dbReference type="Pfam" id="PF11429">
    <property type="entry name" value="Colicin_D"/>
    <property type="match status" value="1"/>
</dbReference>
<evidence type="ECO:0000259" key="3">
    <source>
        <dbReference type="Pfam" id="PF25023"/>
    </source>
</evidence>
<dbReference type="PANTHER" id="PTHR32305">
    <property type="match status" value="1"/>
</dbReference>
<gene>
    <name evidence="4" type="ORF">QEK83_000663</name>
</gene>
<evidence type="ECO:0008006" key="6">
    <source>
        <dbReference type="Google" id="ProtNLM"/>
    </source>
</evidence>
<dbReference type="InterPro" id="IPR037178">
    <property type="entry name" value="ColicinD_C_sf"/>
</dbReference>
<sequence>MAWDVQGNLSLRNGRKYDFDFGNRLREVKEAERYAYDAYGRRAVAYDAQGQRLRAMYSLAGQLVHEERRGKGASEYIHVGGRLLATRSPTGVTWTHVDALGSPVAVTDGTGSVVERRRFEPYGAESGGLVKDGPGYTGHVSDSATGLIYMQQRYMDPQLGVFLSVDPVTAYEQPVGQFHRYRYANNSPYRFTDPDGRQSVGEMIDSAAAGCGPVSCAGWATLSAAWTVLGAEGISQITDKGWGSVSGGDKAGAGLEIAAVLPPVKLLRGVNLLAKEGIMSMNFSRSQLQHAFKHAGDFGVVGNANNKTLSEFGSAIERHVASDSTVAIQGTYRGKDVTHFVDPGTGLNVMKDSSGSFLSGWKMNDQQLRHVLDNGSLGGGK</sequence>
<reference evidence="4" key="1">
    <citation type="submission" date="2022-07" db="EMBL/GenBank/DDBJ databases">
        <authorList>
            <consortium name="Clinical and Environmental Microbiology Branch: Whole genome sequencing antimicrobial resistance pathogens in the healthcare setting"/>
        </authorList>
    </citation>
    <scope>NUCLEOTIDE SEQUENCE</scope>
    <source>
        <strain evidence="4">Stenotrophomonas_maltophilia_2021CK-00905</strain>
    </source>
</reference>
<dbReference type="PANTHER" id="PTHR32305:SF15">
    <property type="entry name" value="PROTEIN RHSA-RELATED"/>
    <property type="match status" value="1"/>
</dbReference>
<dbReference type="Pfam" id="PF25023">
    <property type="entry name" value="TEN_YD-shell"/>
    <property type="match status" value="1"/>
</dbReference>
<evidence type="ECO:0000313" key="4">
    <source>
        <dbReference type="EMBL" id="EKT4440063.1"/>
    </source>
</evidence>
<dbReference type="EMBL" id="ABLOMU010000004">
    <property type="protein sequence ID" value="EKT4440063.1"/>
    <property type="molecule type" value="Genomic_DNA"/>
</dbReference>
<evidence type="ECO:0000259" key="2">
    <source>
        <dbReference type="Pfam" id="PF11429"/>
    </source>
</evidence>
<dbReference type="InterPro" id="IPR024440">
    <property type="entry name" value="ColicinD_C"/>
</dbReference>
<dbReference type="RefSeq" id="WP_164158981.1">
    <property type="nucleotide sequence ID" value="NZ_JBFCWN010000004.1"/>
</dbReference>
<dbReference type="GO" id="GO:0004540">
    <property type="term" value="F:RNA nuclease activity"/>
    <property type="evidence" value="ECO:0007669"/>
    <property type="project" value="InterPro"/>
</dbReference>
<keyword evidence="1" id="KW-0677">Repeat</keyword>
<dbReference type="InterPro" id="IPR022385">
    <property type="entry name" value="Rhs_assc_core"/>
</dbReference>
<dbReference type="Gene3D" id="2.180.10.10">
    <property type="entry name" value="RHS repeat-associated core"/>
    <property type="match status" value="1"/>
</dbReference>
<dbReference type="AlphaFoldDB" id="A0AAI9C637"/>
<dbReference type="SUPFAM" id="SSF102824">
    <property type="entry name" value="Colicin D/E5 nuclease domain"/>
    <property type="match status" value="1"/>
</dbReference>
<dbReference type="Gene3D" id="3.10.450.200">
    <property type="match status" value="1"/>
</dbReference>